<evidence type="ECO:0000313" key="3">
    <source>
        <dbReference type="Proteomes" id="UP000694561"/>
    </source>
</evidence>
<dbReference type="GeneTree" id="ENSGT00390000018829"/>
<dbReference type="GO" id="GO:0045121">
    <property type="term" value="C:membrane raft"/>
    <property type="evidence" value="ECO:0007669"/>
    <property type="project" value="TreeGrafter"/>
</dbReference>
<dbReference type="GO" id="GO:0007155">
    <property type="term" value="P:cell adhesion"/>
    <property type="evidence" value="ECO:0007669"/>
    <property type="project" value="InterPro"/>
</dbReference>
<evidence type="ECO:0000256" key="1">
    <source>
        <dbReference type="SAM" id="SignalP"/>
    </source>
</evidence>
<dbReference type="PANTHER" id="PTHR16676">
    <property type="entry name" value="SIGNAL TRANSDUCER CD24"/>
    <property type="match status" value="1"/>
</dbReference>
<dbReference type="GO" id="GO:0001775">
    <property type="term" value="P:cell activation"/>
    <property type="evidence" value="ECO:0007669"/>
    <property type="project" value="TreeGrafter"/>
</dbReference>
<evidence type="ECO:0000313" key="2">
    <source>
        <dbReference type="Ensembl" id="ENSMMNP00015009585.1"/>
    </source>
</evidence>
<dbReference type="Proteomes" id="UP000694561">
    <property type="component" value="Unplaced"/>
</dbReference>
<proteinExistence type="predicted"/>
<dbReference type="PANTHER" id="PTHR16676:SF0">
    <property type="entry name" value="SIGNAL TRANSDUCER CD24"/>
    <property type="match status" value="1"/>
</dbReference>
<protein>
    <submittedName>
        <fullName evidence="2">Uncharacterized protein</fullName>
    </submittedName>
</protein>
<dbReference type="GO" id="GO:0009897">
    <property type="term" value="C:external side of plasma membrane"/>
    <property type="evidence" value="ECO:0007669"/>
    <property type="project" value="TreeGrafter"/>
</dbReference>
<dbReference type="Ensembl" id="ENSMMNT00015010480.1">
    <property type="protein sequence ID" value="ENSMMNP00015009585.1"/>
    <property type="gene ID" value="ENSMMNG00015007118.1"/>
</dbReference>
<organism evidence="2 3">
    <name type="scientific">Monodon monoceros</name>
    <name type="common">Narwhal</name>
    <name type="synonym">Ceratodon monodon</name>
    <dbReference type="NCBI Taxonomy" id="40151"/>
    <lineage>
        <taxon>Eukaryota</taxon>
        <taxon>Metazoa</taxon>
        <taxon>Chordata</taxon>
        <taxon>Craniata</taxon>
        <taxon>Vertebrata</taxon>
        <taxon>Euteleostomi</taxon>
        <taxon>Mammalia</taxon>
        <taxon>Eutheria</taxon>
        <taxon>Laurasiatheria</taxon>
        <taxon>Artiodactyla</taxon>
        <taxon>Whippomorpha</taxon>
        <taxon>Cetacea</taxon>
        <taxon>Odontoceti</taxon>
        <taxon>Monodontidae</taxon>
        <taxon>Monodon</taxon>
    </lineage>
</organism>
<reference evidence="2" key="2">
    <citation type="submission" date="2025-09" db="UniProtKB">
        <authorList>
            <consortium name="Ensembl"/>
        </authorList>
    </citation>
    <scope>IDENTIFICATION</scope>
</reference>
<feature type="signal peptide" evidence="1">
    <location>
        <begin position="1"/>
        <end position="26"/>
    </location>
</feature>
<reference evidence="2" key="1">
    <citation type="submission" date="2025-08" db="UniProtKB">
        <authorList>
            <consortium name="Ensembl"/>
        </authorList>
    </citation>
    <scope>IDENTIFICATION</scope>
</reference>
<accession>A0A8C6F4U8</accession>
<dbReference type="GO" id="GO:0030296">
    <property type="term" value="F:protein tyrosine kinase activator activity"/>
    <property type="evidence" value="ECO:0007669"/>
    <property type="project" value="TreeGrafter"/>
</dbReference>
<dbReference type="Pfam" id="PF14984">
    <property type="entry name" value="CD24"/>
    <property type="match status" value="1"/>
</dbReference>
<dbReference type="AlphaFoldDB" id="A0A8C6F4U8"/>
<keyword evidence="3" id="KW-1185">Reference proteome</keyword>
<dbReference type="GO" id="GO:0022407">
    <property type="term" value="P:regulation of cell-cell adhesion"/>
    <property type="evidence" value="ECO:0007669"/>
    <property type="project" value="TreeGrafter"/>
</dbReference>
<name>A0A8C6F4U8_MONMO</name>
<keyword evidence="1" id="KW-0732">Signal</keyword>
<dbReference type="InterPro" id="IPR028029">
    <property type="entry name" value="CD24"/>
</dbReference>
<sequence length="82" mass="8906">MSRTMVARLLLGLLLLVLLLSTQIYSNQTIVVTPSSNPSQNISAAPNPANATIMSSIDAPQSTASQNFQVLLQILHVLFQHY</sequence>
<feature type="chain" id="PRO_5034991200" evidence="1">
    <location>
        <begin position="27"/>
        <end position="82"/>
    </location>
</feature>